<dbReference type="Pfam" id="PF00170">
    <property type="entry name" value="bZIP_1"/>
    <property type="match status" value="1"/>
</dbReference>
<evidence type="ECO:0000256" key="4">
    <source>
        <dbReference type="SAM" id="MobiDB-lite"/>
    </source>
</evidence>
<keyword evidence="3" id="KW-0175">Coiled coil</keyword>
<evidence type="ECO:0000256" key="1">
    <source>
        <dbReference type="ARBA" id="ARBA00004123"/>
    </source>
</evidence>
<dbReference type="InterPro" id="IPR004827">
    <property type="entry name" value="bZIP"/>
</dbReference>
<organism evidence="6 7">
    <name type="scientific">Hesseltinella vesiculosa</name>
    <dbReference type="NCBI Taxonomy" id="101127"/>
    <lineage>
        <taxon>Eukaryota</taxon>
        <taxon>Fungi</taxon>
        <taxon>Fungi incertae sedis</taxon>
        <taxon>Mucoromycota</taxon>
        <taxon>Mucoromycotina</taxon>
        <taxon>Mucoromycetes</taxon>
        <taxon>Mucorales</taxon>
        <taxon>Cunninghamellaceae</taxon>
        <taxon>Hesseltinella</taxon>
    </lineage>
</organism>
<dbReference type="InterPro" id="IPR050936">
    <property type="entry name" value="AP-1-like"/>
</dbReference>
<protein>
    <recommendedName>
        <fullName evidence="5">BZIP domain-containing protein</fullName>
    </recommendedName>
</protein>
<evidence type="ECO:0000259" key="5">
    <source>
        <dbReference type="PROSITE" id="PS00036"/>
    </source>
</evidence>
<dbReference type="EMBL" id="MCGT01000027">
    <property type="protein sequence ID" value="ORX49197.1"/>
    <property type="molecule type" value="Genomic_DNA"/>
</dbReference>
<feature type="compositionally biased region" description="Basic and acidic residues" evidence="4">
    <location>
        <begin position="217"/>
        <end position="246"/>
    </location>
</feature>
<proteinExistence type="predicted"/>
<reference evidence="6 7" key="1">
    <citation type="submission" date="2016-07" db="EMBL/GenBank/DDBJ databases">
        <title>Pervasive Adenine N6-methylation of Active Genes in Fungi.</title>
        <authorList>
            <consortium name="DOE Joint Genome Institute"/>
            <person name="Mondo S.J."/>
            <person name="Dannebaum R.O."/>
            <person name="Kuo R.C."/>
            <person name="Labutti K."/>
            <person name="Haridas S."/>
            <person name="Kuo A."/>
            <person name="Salamov A."/>
            <person name="Ahrendt S.R."/>
            <person name="Lipzen A."/>
            <person name="Sullivan W."/>
            <person name="Andreopoulos W.B."/>
            <person name="Clum A."/>
            <person name="Lindquist E."/>
            <person name="Daum C."/>
            <person name="Ramamoorthy G.K."/>
            <person name="Gryganskyi A."/>
            <person name="Culley D."/>
            <person name="Magnuson J.K."/>
            <person name="James T.Y."/>
            <person name="O'Malley M.A."/>
            <person name="Stajich J.E."/>
            <person name="Spatafora J.W."/>
            <person name="Visel A."/>
            <person name="Grigoriev I.V."/>
        </authorList>
    </citation>
    <scope>NUCLEOTIDE SEQUENCE [LARGE SCALE GENOMIC DNA]</scope>
    <source>
        <strain evidence="6 7">NRRL 3301</strain>
    </source>
</reference>
<gene>
    <name evidence="6" type="ORF">DM01DRAFT_1347999</name>
</gene>
<feature type="domain" description="BZIP" evidence="5">
    <location>
        <begin position="26"/>
        <end position="41"/>
    </location>
</feature>
<feature type="compositionally biased region" description="Polar residues" evidence="4">
    <location>
        <begin position="150"/>
        <end position="169"/>
    </location>
</feature>
<feature type="region of interest" description="Disordered" evidence="4">
    <location>
        <begin position="79"/>
        <end position="98"/>
    </location>
</feature>
<dbReference type="Gene3D" id="1.20.5.170">
    <property type="match status" value="1"/>
</dbReference>
<dbReference type="GO" id="GO:0000976">
    <property type="term" value="F:transcription cis-regulatory region binding"/>
    <property type="evidence" value="ECO:0007669"/>
    <property type="project" value="InterPro"/>
</dbReference>
<evidence type="ECO:0000313" key="7">
    <source>
        <dbReference type="Proteomes" id="UP000242146"/>
    </source>
</evidence>
<dbReference type="CDD" id="cd14688">
    <property type="entry name" value="bZIP_YAP"/>
    <property type="match status" value="1"/>
</dbReference>
<dbReference type="OrthoDB" id="2290881at2759"/>
<evidence type="ECO:0000256" key="2">
    <source>
        <dbReference type="ARBA" id="ARBA00023242"/>
    </source>
</evidence>
<evidence type="ECO:0000256" key="3">
    <source>
        <dbReference type="SAM" id="Coils"/>
    </source>
</evidence>
<sequence>MSNEKRRRIVTTESDVNDTQLSQVERRKKQNRIAQMNFRIRKELYVKELEIKVQDMEQLKERLEQLEKENARLTHRIWELEHPSGSPPPTTSPSNAKYLSAPAYTRPAFAASFESNTLPPPRQIQLEPHPHQTANATSTLRDHPHPIYATSPTSSTNSLPASTPNQDGHSPSSTPPSLPTTPSLGSPGKSSITSLPILPPPTPSASSSVFRPVPIAHWEKESNQRQQRHDRPLHPESSSDHGRVLDDLASILRTRHRPPLRQPEQTTTNV</sequence>
<feature type="region of interest" description="Disordered" evidence="4">
    <location>
        <begin position="133"/>
        <end position="270"/>
    </location>
</feature>
<dbReference type="PANTHER" id="PTHR40621:SF6">
    <property type="entry name" value="AP-1-LIKE TRANSCRIPTION FACTOR YAP1-RELATED"/>
    <property type="match status" value="1"/>
</dbReference>
<dbReference type="SMART" id="SM00338">
    <property type="entry name" value="BRLZ"/>
    <property type="match status" value="1"/>
</dbReference>
<feature type="compositionally biased region" description="Low complexity" evidence="4">
    <location>
        <begin position="180"/>
        <end position="196"/>
    </location>
</feature>
<name>A0A1X2GAQ2_9FUNG</name>
<dbReference type="STRING" id="101127.A0A1X2GAQ2"/>
<dbReference type="SUPFAM" id="SSF57959">
    <property type="entry name" value="Leucine zipper domain"/>
    <property type="match status" value="1"/>
</dbReference>
<dbReference type="InterPro" id="IPR046347">
    <property type="entry name" value="bZIP_sf"/>
</dbReference>
<dbReference type="PROSITE" id="PS00036">
    <property type="entry name" value="BZIP_BASIC"/>
    <property type="match status" value="1"/>
</dbReference>
<comment type="caution">
    <text evidence="6">The sequence shown here is derived from an EMBL/GenBank/DDBJ whole genome shotgun (WGS) entry which is preliminary data.</text>
</comment>
<dbReference type="GO" id="GO:0090575">
    <property type="term" value="C:RNA polymerase II transcription regulator complex"/>
    <property type="evidence" value="ECO:0007669"/>
    <property type="project" value="TreeGrafter"/>
</dbReference>
<comment type="subcellular location">
    <subcellularLocation>
        <location evidence="1">Nucleus</location>
    </subcellularLocation>
</comment>
<feature type="coiled-coil region" evidence="3">
    <location>
        <begin position="42"/>
        <end position="76"/>
    </location>
</feature>
<dbReference type="PANTHER" id="PTHR40621">
    <property type="entry name" value="TRANSCRIPTION FACTOR KAPC-RELATED"/>
    <property type="match status" value="1"/>
</dbReference>
<keyword evidence="2" id="KW-0539">Nucleus</keyword>
<dbReference type="GO" id="GO:0001228">
    <property type="term" value="F:DNA-binding transcription activator activity, RNA polymerase II-specific"/>
    <property type="evidence" value="ECO:0007669"/>
    <property type="project" value="TreeGrafter"/>
</dbReference>
<keyword evidence="7" id="KW-1185">Reference proteome</keyword>
<dbReference type="AlphaFoldDB" id="A0A1X2GAQ2"/>
<evidence type="ECO:0000313" key="6">
    <source>
        <dbReference type="EMBL" id="ORX49197.1"/>
    </source>
</evidence>
<dbReference type="Proteomes" id="UP000242146">
    <property type="component" value="Unassembled WGS sequence"/>
</dbReference>
<accession>A0A1X2GAQ2</accession>